<proteinExistence type="predicted"/>
<dbReference type="EMBL" id="VIRS01000008">
    <property type="protein sequence ID" value="TQS44541.1"/>
    <property type="molecule type" value="Genomic_DNA"/>
</dbReference>
<organism evidence="1 2">
    <name type="scientific">Cryptosporangium phraense</name>
    <dbReference type="NCBI Taxonomy" id="2593070"/>
    <lineage>
        <taxon>Bacteria</taxon>
        <taxon>Bacillati</taxon>
        <taxon>Actinomycetota</taxon>
        <taxon>Actinomycetes</taxon>
        <taxon>Cryptosporangiales</taxon>
        <taxon>Cryptosporangiaceae</taxon>
        <taxon>Cryptosporangium</taxon>
    </lineage>
</organism>
<gene>
    <name evidence="1" type="ORF">FL583_13865</name>
</gene>
<reference evidence="1 2" key="1">
    <citation type="submission" date="2019-07" db="EMBL/GenBank/DDBJ databases">
        <title>Cryptosporangium phraense sp. nov., isolated from plant litter.</title>
        <authorList>
            <person name="Suriyachadkun C."/>
        </authorList>
    </citation>
    <scope>NUCLEOTIDE SEQUENCE [LARGE SCALE GENOMIC DNA]</scope>
    <source>
        <strain evidence="1 2">A-T 5661</strain>
    </source>
</reference>
<dbReference type="Proteomes" id="UP000317982">
    <property type="component" value="Unassembled WGS sequence"/>
</dbReference>
<keyword evidence="2" id="KW-1185">Reference proteome</keyword>
<dbReference type="Gene3D" id="1.10.510.10">
    <property type="entry name" value="Transferase(Phosphotransferase) domain 1"/>
    <property type="match status" value="1"/>
</dbReference>
<sequence length="165" mass="17125">MNEISLSEVLSRIDRLRCGEAVALFAPLADELADAHELGAAHRAINAHSIRLGDDGVSFVPSPRARKRPAGVRARAEDVGDLAGVIAGALLGREVDPDGWADRAVALGVPTDLVTVLATALSGRAAQRPTAYELAAALRAACDPVPLDRLLSPARTEGPSPVSGR</sequence>
<name>A0A545ATG1_9ACTN</name>
<dbReference type="AlphaFoldDB" id="A0A545ATG1"/>
<dbReference type="OrthoDB" id="9912121at2"/>
<dbReference type="RefSeq" id="WP_142705024.1">
    <property type="nucleotide sequence ID" value="NZ_VIRS01000008.1"/>
</dbReference>
<dbReference type="InParanoid" id="A0A545ATG1"/>
<comment type="caution">
    <text evidence="1">The sequence shown here is derived from an EMBL/GenBank/DDBJ whole genome shotgun (WGS) entry which is preliminary data.</text>
</comment>
<protein>
    <submittedName>
        <fullName evidence="1">Uncharacterized protein</fullName>
    </submittedName>
</protein>
<evidence type="ECO:0000313" key="1">
    <source>
        <dbReference type="EMBL" id="TQS44541.1"/>
    </source>
</evidence>
<accession>A0A545ATG1</accession>
<evidence type="ECO:0000313" key="2">
    <source>
        <dbReference type="Proteomes" id="UP000317982"/>
    </source>
</evidence>